<sequence length="159" mass="18669">MRGGVGPMRLGGRIGMRPSPYDHMPVTDRYGGPPMPPMADRYGPLPPPAPRNSYYDDYDESLRRPLPMERRPLPPPRDPYMRDPYDRYDPYDRIPPAPRSAVLMERRIAPLPYDRRPDPYADLYRERDPYAPRDPYAIRRSMSPRRFNLETNHERGVTT</sequence>
<organism evidence="2 3">
    <name type="scientific">Hyalella azteca</name>
    <name type="common">Amphipod</name>
    <dbReference type="NCBI Taxonomy" id="294128"/>
    <lineage>
        <taxon>Eukaryota</taxon>
        <taxon>Metazoa</taxon>
        <taxon>Ecdysozoa</taxon>
        <taxon>Arthropoda</taxon>
        <taxon>Crustacea</taxon>
        <taxon>Multicrustacea</taxon>
        <taxon>Malacostraca</taxon>
        <taxon>Eumalacostraca</taxon>
        <taxon>Peracarida</taxon>
        <taxon>Amphipoda</taxon>
        <taxon>Senticaudata</taxon>
        <taxon>Talitrida</taxon>
        <taxon>Talitroidea</taxon>
        <taxon>Hyalellidae</taxon>
        <taxon>Hyalella</taxon>
    </lineage>
</organism>
<feature type="compositionally biased region" description="Basic and acidic residues" evidence="1">
    <location>
        <begin position="60"/>
        <end position="72"/>
    </location>
</feature>
<feature type="compositionally biased region" description="Basic and acidic residues" evidence="1">
    <location>
        <begin position="79"/>
        <end position="92"/>
    </location>
</feature>
<feature type="region of interest" description="Disordered" evidence="1">
    <location>
        <begin position="114"/>
        <end position="159"/>
    </location>
</feature>
<protein>
    <submittedName>
        <fullName evidence="3">Leucine-rich repeat extensin-like protein 5 isoform X2</fullName>
    </submittedName>
</protein>
<evidence type="ECO:0000313" key="3">
    <source>
        <dbReference type="RefSeq" id="XP_018027740.1"/>
    </source>
</evidence>
<dbReference type="Proteomes" id="UP000694843">
    <property type="component" value="Unplaced"/>
</dbReference>
<name>A0A8B7PP14_HYAAZ</name>
<proteinExistence type="predicted"/>
<accession>A0A8B7PP14</accession>
<dbReference type="RefSeq" id="XP_018027740.1">
    <property type="nucleotide sequence ID" value="XM_018172251.2"/>
</dbReference>
<evidence type="ECO:0000313" key="2">
    <source>
        <dbReference type="Proteomes" id="UP000694843"/>
    </source>
</evidence>
<feature type="region of interest" description="Disordered" evidence="1">
    <location>
        <begin position="1"/>
        <end position="97"/>
    </location>
</feature>
<evidence type="ECO:0000256" key="1">
    <source>
        <dbReference type="SAM" id="MobiDB-lite"/>
    </source>
</evidence>
<dbReference type="AlphaFoldDB" id="A0A8B7PP14"/>
<feature type="compositionally biased region" description="Basic and acidic residues" evidence="1">
    <location>
        <begin position="147"/>
        <end position="159"/>
    </location>
</feature>
<reference evidence="3" key="1">
    <citation type="submission" date="2025-08" db="UniProtKB">
        <authorList>
            <consortium name="RefSeq"/>
        </authorList>
    </citation>
    <scope>IDENTIFICATION</scope>
    <source>
        <tissue evidence="3">Whole organism</tissue>
    </source>
</reference>
<feature type="compositionally biased region" description="Basic and acidic residues" evidence="1">
    <location>
        <begin position="114"/>
        <end position="131"/>
    </location>
</feature>
<dbReference type="GeneID" id="108682982"/>
<keyword evidence="2" id="KW-1185">Reference proteome</keyword>
<gene>
    <name evidence="3" type="primary">LOC108682982</name>
</gene>